<gene>
    <name evidence="1" type="ORF">UFOPK3472_03384</name>
</gene>
<reference evidence="1" key="1">
    <citation type="submission" date="2020-05" db="EMBL/GenBank/DDBJ databases">
        <authorList>
            <person name="Chiriac C."/>
            <person name="Salcher M."/>
            <person name="Ghai R."/>
            <person name="Kavagutti S V."/>
        </authorList>
    </citation>
    <scope>NUCLEOTIDE SEQUENCE</scope>
</reference>
<name>A0A6J7HEP2_9ZZZZ</name>
<accession>A0A6J7HEP2</accession>
<organism evidence="1">
    <name type="scientific">freshwater metagenome</name>
    <dbReference type="NCBI Taxonomy" id="449393"/>
    <lineage>
        <taxon>unclassified sequences</taxon>
        <taxon>metagenomes</taxon>
        <taxon>ecological metagenomes</taxon>
    </lineage>
</organism>
<sequence>MGLYDAVAENQYPARHGVDRHPGRFPQRSDPHWIDGSRHVLAQRQCIEDEFRGTAAREGLGITGGQFRQLGERHPVHREQRQDLRCDPERVDGDAATEGAVLIEQRRDPVLDPLAIGTTAERLTRPIERIGAHLSLVGRNALLVLQWCLTGKGVDQTDTAVERMAQPRVEPLEIEPGAPCPRVQAGVGLRDGTAQTPQFRRITQVDGDVAADTKPVGLQLLSRSVQQRRQFDAASPLTVTGQTPAHLRFGSAPGGSTVIRGLLRGRCRRVRRTIHRSPTPEVLR</sequence>
<dbReference type="AlphaFoldDB" id="A0A6J7HEP2"/>
<protein>
    <submittedName>
        <fullName evidence="1">Unannotated protein</fullName>
    </submittedName>
</protein>
<dbReference type="EMBL" id="CAFBLX010000329">
    <property type="protein sequence ID" value="CAB4917226.1"/>
    <property type="molecule type" value="Genomic_DNA"/>
</dbReference>
<proteinExistence type="predicted"/>
<evidence type="ECO:0000313" key="1">
    <source>
        <dbReference type="EMBL" id="CAB4917226.1"/>
    </source>
</evidence>